<keyword evidence="7" id="KW-1185">Reference proteome</keyword>
<organism evidence="5">
    <name type="scientific">Cladocopium goreaui</name>
    <dbReference type="NCBI Taxonomy" id="2562237"/>
    <lineage>
        <taxon>Eukaryota</taxon>
        <taxon>Sar</taxon>
        <taxon>Alveolata</taxon>
        <taxon>Dinophyceae</taxon>
        <taxon>Suessiales</taxon>
        <taxon>Symbiodiniaceae</taxon>
        <taxon>Cladocopium</taxon>
    </lineage>
</organism>
<evidence type="ECO:0000259" key="4">
    <source>
        <dbReference type="PROSITE" id="PS50102"/>
    </source>
</evidence>
<dbReference type="AlphaFoldDB" id="A0A9P1FQK6"/>
<dbReference type="EMBL" id="CAMXCT030000756">
    <property type="protein sequence ID" value="CAL4770164.1"/>
    <property type="molecule type" value="Genomic_DNA"/>
</dbReference>
<dbReference type="PROSITE" id="PS50102">
    <property type="entry name" value="RRM"/>
    <property type="match status" value="3"/>
</dbReference>
<dbReference type="OrthoDB" id="266020at2759"/>
<dbReference type="InterPro" id="IPR000504">
    <property type="entry name" value="RRM_dom"/>
</dbReference>
<dbReference type="SUPFAM" id="SSF54928">
    <property type="entry name" value="RNA-binding domain, RBD"/>
    <property type="match status" value="2"/>
</dbReference>
<dbReference type="GO" id="GO:0003729">
    <property type="term" value="F:mRNA binding"/>
    <property type="evidence" value="ECO:0007669"/>
    <property type="project" value="TreeGrafter"/>
</dbReference>
<reference evidence="5" key="1">
    <citation type="submission" date="2022-10" db="EMBL/GenBank/DDBJ databases">
        <authorList>
            <person name="Chen Y."/>
            <person name="Dougan E. K."/>
            <person name="Chan C."/>
            <person name="Rhodes N."/>
            <person name="Thang M."/>
        </authorList>
    </citation>
    <scope>NUCLEOTIDE SEQUENCE</scope>
</reference>
<feature type="domain" description="RRM" evidence="4">
    <location>
        <begin position="108"/>
        <end position="184"/>
    </location>
</feature>
<dbReference type="EMBL" id="CAMXCT020000756">
    <property type="protein sequence ID" value="CAL1136227.1"/>
    <property type="molecule type" value="Genomic_DNA"/>
</dbReference>
<feature type="domain" description="RRM" evidence="4">
    <location>
        <begin position="6"/>
        <end position="83"/>
    </location>
</feature>
<accession>A0A9P1FQK6</accession>
<feature type="compositionally biased region" description="Polar residues" evidence="3">
    <location>
        <begin position="324"/>
        <end position="336"/>
    </location>
</feature>
<proteinExistence type="predicted"/>
<dbReference type="Proteomes" id="UP001152797">
    <property type="component" value="Unassembled WGS sequence"/>
</dbReference>
<dbReference type="Pfam" id="PF00076">
    <property type="entry name" value="RRM_1"/>
    <property type="match status" value="3"/>
</dbReference>
<evidence type="ECO:0000313" key="5">
    <source>
        <dbReference type="EMBL" id="CAI3982852.1"/>
    </source>
</evidence>
<protein>
    <recommendedName>
        <fullName evidence="4">RRM domain-containing protein</fullName>
    </recommendedName>
</protein>
<dbReference type="PANTHER" id="PTHR48025">
    <property type="entry name" value="OS02G0815200 PROTEIN"/>
    <property type="match status" value="1"/>
</dbReference>
<feature type="region of interest" description="Disordered" evidence="3">
    <location>
        <begin position="310"/>
        <end position="417"/>
    </location>
</feature>
<dbReference type="InterPro" id="IPR050502">
    <property type="entry name" value="Euk_RNA-bind_prot"/>
</dbReference>
<dbReference type="InterPro" id="IPR035979">
    <property type="entry name" value="RBD_domain_sf"/>
</dbReference>
<feature type="domain" description="RRM" evidence="4">
    <location>
        <begin position="205"/>
        <end position="283"/>
    </location>
</feature>
<feature type="compositionally biased region" description="Low complexity" evidence="3">
    <location>
        <begin position="386"/>
        <end position="395"/>
    </location>
</feature>
<comment type="caution">
    <text evidence="5">The sequence shown here is derived from an EMBL/GenBank/DDBJ whole genome shotgun (WGS) entry which is preliminary data.</text>
</comment>
<keyword evidence="1 2" id="KW-0694">RNA-binding</keyword>
<dbReference type="InterPro" id="IPR012677">
    <property type="entry name" value="Nucleotide-bd_a/b_plait_sf"/>
</dbReference>
<evidence type="ECO:0000256" key="3">
    <source>
        <dbReference type="SAM" id="MobiDB-lite"/>
    </source>
</evidence>
<evidence type="ECO:0000313" key="6">
    <source>
        <dbReference type="EMBL" id="CAL4770164.1"/>
    </source>
</evidence>
<gene>
    <name evidence="5" type="ORF">C1SCF055_LOCUS10515</name>
</gene>
<name>A0A9P1FQK6_9DINO</name>
<evidence type="ECO:0000256" key="1">
    <source>
        <dbReference type="ARBA" id="ARBA00022884"/>
    </source>
</evidence>
<evidence type="ECO:0000313" key="7">
    <source>
        <dbReference type="Proteomes" id="UP001152797"/>
    </source>
</evidence>
<sequence>MSYVGTNLYVAGLPPGFNDAHLFQLFDRYGRIWSSRVCPSRRLGGFGYAFVKYGDPSHAAAAVRNLNGYDVGGACITVKFADNDRPPPEEGKGKGGKLNPLNIPADNREVFVSGLRANTDEESVREIFKDMGLTTVKVCCEGKPDGQGYALARFRFPEEAQHAIRMTDGMVHRGIKIRTLLSSSAAAAKGQMTTSLTERPTMPSESLFVMGLPPGSTTETITAFFGQFAGVNFVKVLDTNGKKGDTVALVRMNTLDEAAWCVDRLNGHETAPNLQLVVRFSDPPRAKGGKGFEDMPVPGVRLRGFTDSPYGEAAPPMAQRPVRSFTSDAPETQTGFDNWHQPPGLPGFGAPPAAFHGNPQHGGASGPSGPPHGHAPHVPPQPPAHAVPQHGAPPASQAFRQPPPQAIPPGDGGGCQL</sequence>
<dbReference type="SMART" id="SM00360">
    <property type="entry name" value="RRM"/>
    <property type="match status" value="3"/>
</dbReference>
<dbReference type="CDD" id="cd00590">
    <property type="entry name" value="RRM_SF"/>
    <property type="match status" value="3"/>
</dbReference>
<dbReference type="EMBL" id="CAMXCT010000756">
    <property type="protein sequence ID" value="CAI3982852.1"/>
    <property type="molecule type" value="Genomic_DNA"/>
</dbReference>
<dbReference type="PANTHER" id="PTHR48025:SF1">
    <property type="entry name" value="RRM DOMAIN-CONTAINING PROTEIN"/>
    <property type="match status" value="1"/>
</dbReference>
<feature type="compositionally biased region" description="Low complexity" evidence="3">
    <location>
        <begin position="348"/>
        <end position="362"/>
    </location>
</feature>
<reference evidence="6 7" key="2">
    <citation type="submission" date="2024-05" db="EMBL/GenBank/DDBJ databases">
        <authorList>
            <person name="Chen Y."/>
            <person name="Shah S."/>
            <person name="Dougan E. K."/>
            <person name="Thang M."/>
            <person name="Chan C."/>
        </authorList>
    </citation>
    <scope>NUCLEOTIDE SEQUENCE [LARGE SCALE GENOMIC DNA]</scope>
</reference>
<evidence type="ECO:0000256" key="2">
    <source>
        <dbReference type="PROSITE-ProRule" id="PRU00176"/>
    </source>
</evidence>
<dbReference type="Gene3D" id="3.30.70.330">
    <property type="match status" value="3"/>
</dbReference>